<dbReference type="Gene3D" id="3.40.50.300">
    <property type="entry name" value="P-loop containing nucleotide triphosphate hydrolases"/>
    <property type="match status" value="2"/>
</dbReference>
<dbReference type="PANTHER" id="PTHR42957">
    <property type="entry name" value="HELICASE MJ1565-RELATED"/>
    <property type="match status" value="1"/>
</dbReference>
<evidence type="ECO:0000313" key="2">
    <source>
        <dbReference type="EMBL" id="USS90796.1"/>
    </source>
</evidence>
<name>A0ABY5C0F5_9LACO</name>
<dbReference type="GO" id="GO:0005524">
    <property type="term" value="F:ATP binding"/>
    <property type="evidence" value="ECO:0007669"/>
    <property type="project" value="UniProtKB-KW"/>
</dbReference>
<keyword evidence="2" id="KW-0067">ATP-binding</keyword>
<dbReference type="Pfam" id="PF01935">
    <property type="entry name" value="DUF87"/>
    <property type="match status" value="1"/>
</dbReference>
<reference evidence="2" key="1">
    <citation type="submission" date="2022-05" db="EMBL/GenBank/DDBJ databases">
        <authorList>
            <person name="Oliphant S.A."/>
            <person name="Watson-Haigh N.S."/>
            <person name="Sumby K.M."/>
            <person name="Gardner J.M."/>
            <person name="Jiranek V."/>
        </authorList>
    </citation>
    <scope>NUCLEOTIDE SEQUENCE</scope>
    <source>
        <strain evidence="2">KI4_A6</strain>
    </source>
</reference>
<feature type="domain" description="Helicase HerA central" evidence="1">
    <location>
        <begin position="137"/>
        <end position="344"/>
    </location>
</feature>
<dbReference type="RefSeq" id="WP_252795292.1">
    <property type="nucleotide sequence ID" value="NZ_CP097121.1"/>
</dbReference>
<keyword evidence="3" id="KW-1185">Reference proteome</keyword>
<proteinExistence type="predicted"/>
<dbReference type="Proteomes" id="UP001056164">
    <property type="component" value="Chromosome"/>
</dbReference>
<dbReference type="InterPro" id="IPR027417">
    <property type="entry name" value="P-loop_NTPase"/>
</dbReference>
<dbReference type="EMBL" id="CP097121">
    <property type="protein sequence ID" value="USS90796.1"/>
    <property type="molecule type" value="Genomic_DNA"/>
</dbReference>
<dbReference type="PANTHER" id="PTHR42957:SF1">
    <property type="entry name" value="HELICASE MJ1565-RELATED"/>
    <property type="match status" value="1"/>
</dbReference>
<organism evidence="2 3">
    <name type="scientific">Fructilactobacillus carniphilus</name>
    <dbReference type="NCBI Taxonomy" id="2940297"/>
    <lineage>
        <taxon>Bacteria</taxon>
        <taxon>Bacillati</taxon>
        <taxon>Bacillota</taxon>
        <taxon>Bacilli</taxon>
        <taxon>Lactobacillales</taxon>
        <taxon>Lactobacillaceae</taxon>
        <taxon>Fructilactobacillus</taxon>
    </lineage>
</organism>
<evidence type="ECO:0000259" key="1">
    <source>
        <dbReference type="Pfam" id="PF01935"/>
    </source>
</evidence>
<keyword evidence="2" id="KW-0547">Nucleotide-binding</keyword>
<dbReference type="SUPFAM" id="SSF52540">
    <property type="entry name" value="P-loop containing nucleoside triphosphate hydrolases"/>
    <property type="match status" value="1"/>
</dbReference>
<dbReference type="InterPro" id="IPR002789">
    <property type="entry name" value="HerA_central"/>
</dbReference>
<gene>
    <name evidence="2" type="ORF">M3M37_00790</name>
</gene>
<accession>A0ABY5C0F5</accession>
<protein>
    <submittedName>
        <fullName evidence="2">ATP-binding protein</fullName>
    </submittedName>
</protein>
<sequence>MMNNNLFWKIGLIESVEENLITFSVNFSDTKDYLYDGKLLKINGVNDFVYSKIDIDSFVLMKIFKITSATYNYSGLDPNSLGNLDKCMFFARPLGILKDNTFYSGILKLPMVGEKIYGVTDDILNKFFNSVSDHLISLGSVNNYPGVVPKLNLSKILTSHLAILGNTGSGKSTTLRVLLDKINKIKNHLNSNLDIFVFDVHGDYGDLPFSENINIKNYHIPLENLKIDDWCAALLPSEKTQKPFLIRAINVASFIRSNRENIYLILIKMALEDSTQENFSSLKRSVLKWCRKLNGVLDDETVDKIEKWKLNYGNDNDNLPILKSVKESLDKEKYKTINDIISEDNNESFTLDDLEEAFDIVFGEEEVQGNRKVRNNSETMISRFRNLKNKYGIKNGILNAKNGQKLVLDKNIHNGSEIIHILNLTSLDDDALRLVSNYFSRQLFEYNLNNYDISNRNKMPFNYLYFDEAHRYIMESDEDDMTIFDRIAREGRKFNIYIGVISQIPSELSRIILSQVGSFFIHRIQNSVDLEYIRKNVPSVSYDMVSRLPVLLPGSALLSGNSFEIPFEINIDPNGNDKSSSTLSPIKN</sequence>
<evidence type="ECO:0000313" key="3">
    <source>
        <dbReference type="Proteomes" id="UP001056164"/>
    </source>
</evidence>
<dbReference type="InterPro" id="IPR008571">
    <property type="entry name" value="HerA-like"/>
</dbReference>